<evidence type="ECO:0000256" key="8">
    <source>
        <dbReference type="ARBA" id="ARBA00022840"/>
    </source>
</evidence>
<dbReference type="GO" id="GO:0004363">
    <property type="term" value="F:glutathione synthase activity"/>
    <property type="evidence" value="ECO:0007669"/>
    <property type="project" value="UniProtKB-UniRule"/>
</dbReference>
<evidence type="ECO:0000313" key="15">
    <source>
        <dbReference type="EMBL" id="ORZ33437.1"/>
    </source>
</evidence>
<comment type="similarity">
    <text evidence="2 10">Belongs to the eukaryotic GSH synthase family.</text>
</comment>
<feature type="binding site" evidence="11">
    <location>
        <begin position="398"/>
        <end position="407"/>
    </location>
    <ligand>
        <name>ATP</name>
        <dbReference type="ChEBI" id="CHEBI:30616"/>
    </ligand>
</feature>
<dbReference type="FunFam" id="3.30.1490.50:FF:000002">
    <property type="entry name" value="Glutathione synthetase"/>
    <property type="match status" value="1"/>
</dbReference>
<dbReference type="Gene3D" id="3.30.1490.50">
    <property type="match status" value="1"/>
</dbReference>
<evidence type="ECO:0000256" key="9">
    <source>
        <dbReference type="ARBA" id="ARBA00022842"/>
    </source>
</evidence>
<evidence type="ECO:0000256" key="13">
    <source>
        <dbReference type="PIRSR" id="PIRSR001558-3"/>
    </source>
</evidence>
<feature type="binding site" evidence="12">
    <location>
        <position position="160"/>
    </location>
    <ligand>
        <name>Mg(2+)</name>
        <dbReference type="ChEBI" id="CHEBI:18420"/>
    </ligand>
</feature>
<feature type="binding site" evidence="12">
    <location>
        <position position="402"/>
    </location>
    <ligand>
        <name>Mg(2+)</name>
        <dbReference type="ChEBI" id="CHEBI:18420"/>
    </ligand>
</feature>
<proteinExistence type="inferred from homology"/>
<dbReference type="OrthoDB" id="2020073at2759"/>
<dbReference type="InterPro" id="IPR014709">
    <property type="entry name" value="Glutathione_synthase_C_euk"/>
</dbReference>
<dbReference type="InterPro" id="IPR004887">
    <property type="entry name" value="GSH_synth_subst-bd"/>
</dbReference>
<keyword evidence="4 10" id="KW-0436">Ligase</keyword>
<dbReference type="PIRSF" id="PIRSF001558">
    <property type="entry name" value="GSHase"/>
    <property type="match status" value="1"/>
</dbReference>
<dbReference type="UniPathway" id="UPA00142">
    <property type="reaction ID" value="UER00210"/>
</dbReference>
<comment type="subunit">
    <text evidence="3">Homodimer.</text>
</comment>
<dbReference type="FunFam" id="3.40.50.1760:FF:000001">
    <property type="entry name" value="Glutathione synthetase"/>
    <property type="match status" value="1"/>
</dbReference>
<feature type="binding site" evidence="11">
    <location>
        <position position="409"/>
    </location>
    <ligand>
        <name>ATP</name>
        <dbReference type="ChEBI" id="CHEBI:30616"/>
    </ligand>
</feature>
<comment type="caution">
    <text evidence="15">The sequence shown here is derived from an EMBL/GenBank/DDBJ whole genome shotgun (WGS) entry which is preliminary data.</text>
</comment>
<evidence type="ECO:0000256" key="5">
    <source>
        <dbReference type="ARBA" id="ARBA00022684"/>
    </source>
</evidence>
<dbReference type="GO" id="GO:0000287">
    <property type="term" value="F:magnesium ion binding"/>
    <property type="evidence" value="ECO:0007669"/>
    <property type="project" value="UniProtKB-UniRule"/>
</dbReference>
<dbReference type="SUPFAM" id="SSF56059">
    <property type="entry name" value="Glutathione synthetase ATP-binding domain-like"/>
    <property type="match status" value="1"/>
</dbReference>
<evidence type="ECO:0000256" key="1">
    <source>
        <dbReference type="ARBA" id="ARBA00004965"/>
    </source>
</evidence>
<feature type="binding site" evidence="11">
    <location>
        <position position="458"/>
    </location>
    <ligand>
        <name>ATP</name>
        <dbReference type="ChEBI" id="CHEBI:30616"/>
    </ligand>
</feature>
<keyword evidence="16" id="KW-1185">Reference proteome</keyword>
<feature type="binding site" evidence="13">
    <location>
        <begin position="162"/>
        <end position="165"/>
    </location>
    <ligand>
        <name>substrate</name>
    </ligand>
</feature>
<dbReference type="PANTHER" id="PTHR11130">
    <property type="entry name" value="GLUTATHIONE SYNTHETASE"/>
    <property type="match status" value="1"/>
</dbReference>
<dbReference type="AlphaFoldDB" id="A0A1Y2HFS8"/>
<dbReference type="EMBL" id="MCFL01000036">
    <property type="protein sequence ID" value="ORZ33437.1"/>
    <property type="molecule type" value="Genomic_DNA"/>
</dbReference>
<evidence type="ECO:0000256" key="12">
    <source>
        <dbReference type="PIRSR" id="PIRSR001558-2"/>
    </source>
</evidence>
<dbReference type="GO" id="GO:0043295">
    <property type="term" value="F:glutathione binding"/>
    <property type="evidence" value="ECO:0007669"/>
    <property type="project" value="UniProtKB-UniRule"/>
</dbReference>
<sequence length="507" mass="54847">MSTNAAPTSPPAFPPALAADQIHALRDMAVDWSLAHGLVIRALGSGPDGKSALSHSAVHAPIALFPSPFPKAGFEQARRLQPVFNTLVHEITKDSGFLSEVMDGIGDVDPFTSRLYSIYRRQLAAGLPAQSISLGVHRSDYLLHKASPTTPPTIQQVELNTIASSFGCLSSLTTGLHQYLSSKTDFYNKRDNPSTFDIVPEALPANGAREAIAGGIAEAHREYVKQQAADAEAVVVMVVQPGERNAMDQRWIEYELIERYGIKLFRRTLAEMHQSGSVSSERKLVIQTFNGPRPVSVVYFRAGYGPSDYPTDAEWSARSLIESSIAVKCPTVAQQLAGAKKVQQVLALPGQLERFLPAHDAALLRTCFTGLYSLDAGTAEGDQAFAMALKDPLKYVVKPQREGGGNNVYQADIPQFLQSLAPNERAAYILMELIEPPPMRNVLVRQGEVIQDAEVVSELGIYGIWVANGDHVVKNEAGGHLLRTKVASSHEGGVAAGFAVLDSPLLY</sequence>
<dbReference type="Pfam" id="PF03917">
    <property type="entry name" value="GSH_synth_ATP"/>
    <property type="match status" value="1"/>
</dbReference>
<feature type="binding site" evidence="11">
    <location>
        <position position="340"/>
    </location>
    <ligand>
        <name>ATP</name>
        <dbReference type="ChEBI" id="CHEBI:30616"/>
    </ligand>
</feature>
<dbReference type="InterPro" id="IPR014049">
    <property type="entry name" value="Glutathione_synthase_N_euk"/>
</dbReference>
<feature type="binding site" evidence="11">
    <location>
        <position position="158"/>
    </location>
    <ligand>
        <name>ATP</name>
        <dbReference type="ChEBI" id="CHEBI:30616"/>
    </ligand>
</feature>
<feature type="binding site" evidence="11">
    <location>
        <position position="249"/>
    </location>
    <ligand>
        <name>substrate</name>
    </ligand>
</feature>
<keyword evidence="5 10" id="KW-0317">Glutathione biosynthesis</keyword>
<evidence type="ECO:0000259" key="14">
    <source>
        <dbReference type="Pfam" id="PF03199"/>
    </source>
</evidence>
<feature type="binding site" evidence="11">
    <location>
        <position position="138"/>
    </location>
    <ligand>
        <name>substrate</name>
    </ligand>
</feature>
<evidence type="ECO:0000256" key="11">
    <source>
        <dbReference type="PIRSR" id="PIRSR001558-1"/>
    </source>
</evidence>
<evidence type="ECO:0000256" key="10">
    <source>
        <dbReference type="PIRNR" id="PIRNR001558"/>
    </source>
</evidence>
<feature type="binding site" evidence="11">
    <location>
        <position position="483"/>
    </location>
    <ligand>
        <name>substrate</name>
    </ligand>
</feature>
<dbReference type="NCBIfam" id="TIGR01986">
    <property type="entry name" value="glut_syn_euk"/>
    <property type="match status" value="1"/>
</dbReference>
<name>A0A1Y2HFS8_9FUNG</name>
<comment type="pathway">
    <text evidence="1 10">Sulfur metabolism; glutathione biosynthesis; glutathione from L-cysteine and L-glutamate: step 2/2.</text>
</comment>
<organism evidence="15 16">
    <name type="scientific">Catenaria anguillulae PL171</name>
    <dbReference type="NCBI Taxonomy" id="765915"/>
    <lineage>
        <taxon>Eukaryota</taxon>
        <taxon>Fungi</taxon>
        <taxon>Fungi incertae sedis</taxon>
        <taxon>Blastocladiomycota</taxon>
        <taxon>Blastocladiomycetes</taxon>
        <taxon>Blastocladiales</taxon>
        <taxon>Catenariaceae</taxon>
        <taxon>Catenaria</taxon>
    </lineage>
</organism>
<dbReference type="InterPro" id="IPR014042">
    <property type="entry name" value="Glutathione_synthase_a-hlx"/>
</dbReference>
<keyword evidence="7 10" id="KW-0547">Nucleotide-binding</keyword>
<evidence type="ECO:0000256" key="3">
    <source>
        <dbReference type="ARBA" id="ARBA00011738"/>
    </source>
</evidence>
<dbReference type="InterPro" id="IPR037013">
    <property type="entry name" value="GSH-S_sub-bd_sf"/>
</dbReference>
<dbReference type="PANTHER" id="PTHR11130:SF0">
    <property type="entry name" value="GLUTATHIONE SYNTHETASE"/>
    <property type="match status" value="1"/>
</dbReference>
<feature type="binding site" evidence="11">
    <location>
        <position position="491"/>
    </location>
    <ligand>
        <name>ATP</name>
        <dbReference type="ChEBI" id="CHEBI:30616"/>
    </ligand>
</feature>
<feature type="binding site" evidence="11">
    <location>
        <begin position="431"/>
        <end position="434"/>
    </location>
    <ligand>
        <name>ATP</name>
        <dbReference type="ChEBI" id="CHEBI:30616"/>
    </ligand>
</feature>
<reference evidence="15 16" key="1">
    <citation type="submission" date="2016-07" db="EMBL/GenBank/DDBJ databases">
        <title>Pervasive Adenine N6-methylation of Active Genes in Fungi.</title>
        <authorList>
            <consortium name="DOE Joint Genome Institute"/>
            <person name="Mondo S.J."/>
            <person name="Dannebaum R.O."/>
            <person name="Kuo R.C."/>
            <person name="Labutti K."/>
            <person name="Haridas S."/>
            <person name="Kuo A."/>
            <person name="Salamov A."/>
            <person name="Ahrendt S.R."/>
            <person name="Lipzen A."/>
            <person name="Sullivan W."/>
            <person name="Andreopoulos W.B."/>
            <person name="Clum A."/>
            <person name="Lindquist E."/>
            <person name="Daum C."/>
            <person name="Ramamoorthy G.K."/>
            <person name="Gryganskyi A."/>
            <person name="Culley D."/>
            <person name="Magnuson J.K."/>
            <person name="James T.Y."/>
            <person name="O'Malley M.A."/>
            <person name="Stajich J.E."/>
            <person name="Spatafora J.W."/>
            <person name="Visel A."/>
            <person name="Grigoriev I.V."/>
        </authorList>
    </citation>
    <scope>NUCLEOTIDE SEQUENCE [LARGE SCALE GENOMIC DNA]</scope>
    <source>
        <strain evidence="15 16">PL171</strain>
    </source>
</reference>
<dbReference type="Pfam" id="PF03199">
    <property type="entry name" value="GSH_synthase"/>
    <property type="match status" value="1"/>
</dbReference>
<keyword evidence="6 10" id="KW-0479">Metal-binding</keyword>
<protein>
    <recommendedName>
        <fullName evidence="10">Glutathione synthetase</fullName>
        <shortName evidence="10">GSH-S</shortName>
        <ecNumber evidence="10">6.3.2.3</ecNumber>
    </recommendedName>
</protein>
<dbReference type="Proteomes" id="UP000193411">
    <property type="component" value="Unassembled WGS sequence"/>
</dbReference>
<evidence type="ECO:0000256" key="7">
    <source>
        <dbReference type="ARBA" id="ARBA00022741"/>
    </source>
</evidence>
<dbReference type="Gene3D" id="3.40.50.1760">
    <property type="entry name" value="Glutathione synthase, substrate-binding domain superfamily, eukaryotic"/>
    <property type="match status" value="1"/>
</dbReference>
<evidence type="ECO:0000313" key="16">
    <source>
        <dbReference type="Proteomes" id="UP000193411"/>
    </source>
</evidence>
<comment type="catalytic activity">
    <reaction evidence="10">
        <text>gamma-L-glutamyl-L-cysteine + glycine + ATP = glutathione + ADP + phosphate + H(+)</text>
        <dbReference type="Rhea" id="RHEA:13557"/>
        <dbReference type="ChEBI" id="CHEBI:15378"/>
        <dbReference type="ChEBI" id="CHEBI:30616"/>
        <dbReference type="ChEBI" id="CHEBI:43474"/>
        <dbReference type="ChEBI" id="CHEBI:57305"/>
        <dbReference type="ChEBI" id="CHEBI:57925"/>
        <dbReference type="ChEBI" id="CHEBI:58173"/>
        <dbReference type="ChEBI" id="CHEBI:456216"/>
        <dbReference type="EC" id="6.3.2.3"/>
    </reaction>
</comment>
<feature type="binding site" evidence="13">
    <location>
        <begin position="243"/>
        <end position="245"/>
    </location>
    <ligand>
        <name>substrate</name>
    </ligand>
</feature>
<comment type="cofactor">
    <cofactor evidence="10 12">
        <name>Mg(2+)</name>
        <dbReference type="ChEBI" id="CHEBI:18420"/>
    </cofactor>
    <text evidence="10 12">Binds 1 Mg(2+) ion per subunit.</text>
</comment>
<keyword evidence="9 10" id="KW-0460">Magnesium</keyword>
<dbReference type="EC" id="6.3.2.3" evidence="10"/>
<dbReference type="GO" id="GO:0005524">
    <property type="term" value="F:ATP binding"/>
    <property type="evidence" value="ECO:0007669"/>
    <property type="project" value="UniProtKB-UniRule"/>
</dbReference>
<evidence type="ECO:0000256" key="4">
    <source>
        <dbReference type="ARBA" id="ARBA00022598"/>
    </source>
</evidence>
<dbReference type="Gene3D" id="3.30.1490.80">
    <property type="match status" value="1"/>
</dbReference>
<feature type="binding site" evidence="11">
    <location>
        <position position="485"/>
    </location>
    <ligand>
        <name>ATP</name>
        <dbReference type="ChEBI" id="CHEBI:30616"/>
    </ligand>
</feature>
<dbReference type="InterPro" id="IPR005615">
    <property type="entry name" value="Glutathione_synthase"/>
</dbReference>
<evidence type="ECO:0000256" key="2">
    <source>
        <dbReference type="ARBA" id="ARBA00010385"/>
    </source>
</evidence>
<evidence type="ECO:0000256" key="6">
    <source>
        <dbReference type="ARBA" id="ARBA00022723"/>
    </source>
</evidence>
<feature type="binding site" evidence="13">
    <location>
        <begin position="301"/>
        <end position="304"/>
    </location>
    <ligand>
        <name>substrate</name>
    </ligand>
</feature>
<keyword evidence="8 10" id="KW-0067">ATP-binding</keyword>
<dbReference type="GO" id="GO:0005829">
    <property type="term" value="C:cytosol"/>
    <property type="evidence" value="ECO:0007669"/>
    <property type="project" value="TreeGrafter"/>
</dbReference>
<dbReference type="SUPFAM" id="SSF52440">
    <property type="entry name" value="PreATP-grasp domain"/>
    <property type="match status" value="1"/>
</dbReference>
<dbReference type="STRING" id="765915.A0A1Y2HFS8"/>
<gene>
    <name evidence="15" type="ORF">BCR44DRAFT_51735</name>
</gene>
<dbReference type="InterPro" id="IPR016185">
    <property type="entry name" value="PreATP-grasp_dom_sf"/>
</dbReference>
<dbReference type="Gene3D" id="3.30.470.20">
    <property type="entry name" value="ATP-grasp fold, B domain"/>
    <property type="match status" value="1"/>
</dbReference>
<dbReference type="Gene3D" id="1.10.1080.10">
    <property type="entry name" value="Glutathione Synthetase, Chain A, domain 3"/>
    <property type="match status" value="1"/>
</dbReference>
<feature type="domain" description="Glutathione synthase substrate-binding" evidence="14">
    <location>
        <begin position="233"/>
        <end position="337"/>
    </location>
</feature>
<accession>A0A1Y2HFS8</accession>
<feature type="binding site" evidence="13">
    <location>
        <begin position="494"/>
        <end position="495"/>
    </location>
    <ligand>
        <name>substrate</name>
    </ligand>
</feature>
<feature type="binding site" evidence="12">
    <location>
        <position position="158"/>
    </location>
    <ligand>
        <name>Mg(2+)</name>
        <dbReference type="ChEBI" id="CHEBI:18420"/>
    </ligand>
</feature>